<accession>A0AAW0D1T7</accession>
<sequence length="257" mass="28776">MSKIPVCTSHAQVQNSRVNHRNDDEAEVARMLIPDREPDVFADTDIDGYDADVEVSASDTDVDMSDCECSECQSDESDVSSSESSHSECSKSDCTDSECSGCRSDGDSESDIGTASDESDSAQTIRGACDSDSDCERFHFVDGELGGYHSVDSEDDEEAAKAKVVVRDTHVWPPTDPPTYQELHHFGPTRWDPKPPSMTNEKWQATLRHTHDLWWNWLYEVHQAEWRLEDAMRLPLPERDSGLPHAVAFWGDIETQC</sequence>
<dbReference type="EMBL" id="JAYKXP010000025">
    <property type="protein sequence ID" value="KAK7045330.1"/>
    <property type="molecule type" value="Genomic_DNA"/>
</dbReference>
<evidence type="ECO:0000313" key="2">
    <source>
        <dbReference type="EMBL" id="KAK7045330.1"/>
    </source>
</evidence>
<evidence type="ECO:0000256" key="1">
    <source>
        <dbReference type="SAM" id="MobiDB-lite"/>
    </source>
</evidence>
<proteinExistence type="predicted"/>
<protein>
    <submittedName>
        <fullName evidence="2">Uncharacterized protein</fullName>
    </submittedName>
</protein>
<feature type="region of interest" description="Disordered" evidence="1">
    <location>
        <begin position="177"/>
        <end position="197"/>
    </location>
</feature>
<reference evidence="2 3" key="1">
    <citation type="submission" date="2024-01" db="EMBL/GenBank/DDBJ databases">
        <title>A draft genome for a cacao thread blight-causing isolate of Paramarasmius palmivorus.</title>
        <authorList>
            <person name="Baruah I.K."/>
            <person name="Bukari Y."/>
            <person name="Amoako-Attah I."/>
            <person name="Meinhardt L.W."/>
            <person name="Bailey B.A."/>
            <person name="Cohen S.P."/>
        </authorList>
    </citation>
    <scope>NUCLEOTIDE SEQUENCE [LARGE SCALE GENOMIC DNA]</scope>
    <source>
        <strain evidence="2 3">GH-12</strain>
    </source>
</reference>
<gene>
    <name evidence="2" type="ORF">VNI00_007579</name>
</gene>
<comment type="caution">
    <text evidence="2">The sequence shown here is derived from an EMBL/GenBank/DDBJ whole genome shotgun (WGS) entry which is preliminary data.</text>
</comment>
<feature type="region of interest" description="Disordered" evidence="1">
    <location>
        <begin position="1"/>
        <end position="22"/>
    </location>
</feature>
<organism evidence="2 3">
    <name type="scientific">Paramarasmius palmivorus</name>
    <dbReference type="NCBI Taxonomy" id="297713"/>
    <lineage>
        <taxon>Eukaryota</taxon>
        <taxon>Fungi</taxon>
        <taxon>Dikarya</taxon>
        <taxon>Basidiomycota</taxon>
        <taxon>Agaricomycotina</taxon>
        <taxon>Agaricomycetes</taxon>
        <taxon>Agaricomycetidae</taxon>
        <taxon>Agaricales</taxon>
        <taxon>Marasmiineae</taxon>
        <taxon>Marasmiaceae</taxon>
        <taxon>Paramarasmius</taxon>
    </lineage>
</organism>
<evidence type="ECO:0000313" key="3">
    <source>
        <dbReference type="Proteomes" id="UP001383192"/>
    </source>
</evidence>
<feature type="compositionally biased region" description="Basic and acidic residues" evidence="1">
    <location>
        <begin position="85"/>
        <end position="94"/>
    </location>
</feature>
<name>A0AAW0D1T7_9AGAR</name>
<feature type="compositionally biased region" description="Acidic residues" evidence="1">
    <location>
        <begin position="60"/>
        <end position="78"/>
    </location>
</feature>
<dbReference type="AlphaFoldDB" id="A0AAW0D1T7"/>
<feature type="compositionally biased region" description="Acidic residues" evidence="1">
    <location>
        <begin position="40"/>
        <end position="53"/>
    </location>
</feature>
<keyword evidence="3" id="KW-1185">Reference proteome</keyword>
<dbReference type="Proteomes" id="UP001383192">
    <property type="component" value="Unassembled WGS sequence"/>
</dbReference>
<feature type="region of interest" description="Disordered" evidence="1">
    <location>
        <begin position="35"/>
        <end position="127"/>
    </location>
</feature>